<evidence type="ECO:0000313" key="3">
    <source>
        <dbReference type="Proteomes" id="UP000199496"/>
    </source>
</evidence>
<gene>
    <name evidence="2" type="ORF">SAMN05421693_12031</name>
</gene>
<dbReference type="GO" id="GO:0003725">
    <property type="term" value="F:double-stranded RNA binding"/>
    <property type="evidence" value="ECO:0007669"/>
    <property type="project" value="InterPro"/>
</dbReference>
<reference evidence="2 3" key="1">
    <citation type="submission" date="2016-10" db="EMBL/GenBank/DDBJ databases">
        <authorList>
            <person name="de Groot N.N."/>
        </authorList>
    </citation>
    <scope>NUCLEOTIDE SEQUENCE [LARGE SCALE GENOMIC DNA]</scope>
    <source>
        <strain evidence="2 3">B7-7</strain>
    </source>
</reference>
<feature type="domain" description="YrdC-like" evidence="1">
    <location>
        <begin position="14"/>
        <end position="200"/>
    </location>
</feature>
<dbReference type="OrthoDB" id="9781656at2"/>
<dbReference type="PANTHER" id="PTHR42828">
    <property type="entry name" value="DHBP SYNTHASE RIBB-LIKE ALPHA/BETA DOMAIN-CONTAINING PROTEIN"/>
    <property type="match status" value="1"/>
</dbReference>
<name>A0A1H9E5T4_9GAMM</name>
<dbReference type="InterPro" id="IPR052532">
    <property type="entry name" value="SUA5_domain"/>
</dbReference>
<dbReference type="STRING" id="867345.SAMN05421693_12031"/>
<dbReference type="Proteomes" id="UP000199496">
    <property type="component" value="Unassembled WGS sequence"/>
</dbReference>
<dbReference type="NCBIfam" id="TIGR00057">
    <property type="entry name" value="L-threonylcarbamoyladenylate synthase"/>
    <property type="match status" value="1"/>
</dbReference>
<evidence type="ECO:0000313" key="2">
    <source>
        <dbReference type="EMBL" id="SEQ21029.1"/>
    </source>
</evidence>
<organism evidence="2 3">
    <name type="scientific">Ectothiorhodospira magna</name>
    <dbReference type="NCBI Taxonomy" id="867345"/>
    <lineage>
        <taxon>Bacteria</taxon>
        <taxon>Pseudomonadati</taxon>
        <taxon>Pseudomonadota</taxon>
        <taxon>Gammaproteobacteria</taxon>
        <taxon>Chromatiales</taxon>
        <taxon>Ectothiorhodospiraceae</taxon>
        <taxon>Ectothiorhodospira</taxon>
    </lineage>
</organism>
<sequence>MSRVIEIHPVDPQPRLIQQVVDVVQDGGVIVYPTDSCYALGCAIGNKSGMERIRRIRQLDEQYYLTLVCRDLSEIATYAKVGNTAYRLLKSLTPGPYAFLLKATHEVPRRLQHPKRKSVGLRVPDHPITQAMLKSLGQPLMSSSLEMPGDDLPLTDIYEIQERLSSQVDLIIDGGPCGLEPTTVIDMESDVPRLVRRGKGEVPPGVEE</sequence>
<dbReference type="EMBL" id="FOFO01000020">
    <property type="protein sequence ID" value="SEQ21029.1"/>
    <property type="molecule type" value="Genomic_DNA"/>
</dbReference>
<dbReference type="SUPFAM" id="SSF55821">
    <property type="entry name" value="YrdC/RibB"/>
    <property type="match status" value="1"/>
</dbReference>
<proteinExistence type="predicted"/>
<protein>
    <submittedName>
        <fullName evidence="2">tRNA threonylcarbamoyl adenosine modification protein, Sua5/YciO/YrdC/YwlC family</fullName>
    </submittedName>
</protein>
<dbReference type="PANTHER" id="PTHR42828:SF3">
    <property type="entry name" value="THREONYLCARBAMOYL-AMP SYNTHASE"/>
    <property type="match status" value="1"/>
</dbReference>
<dbReference type="Pfam" id="PF01300">
    <property type="entry name" value="Sua5_yciO_yrdC"/>
    <property type="match status" value="1"/>
</dbReference>
<dbReference type="Gene3D" id="3.90.870.10">
    <property type="entry name" value="DHBP synthase"/>
    <property type="match status" value="1"/>
</dbReference>
<dbReference type="InterPro" id="IPR006070">
    <property type="entry name" value="Sua5-like_dom"/>
</dbReference>
<dbReference type="PROSITE" id="PS51163">
    <property type="entry name" value="YRDC"/>
    <property type="match status" value="1"/>
</dbReference>
<accession>A0A1H9E5T4</accession>
<dbReference type="InterPro" id="IPR017945">
    <property type="entry name" value="DHBP_synth_RibB-like_a/b_dom"/>
</dbReference>
<keyword evidence="3" id="KW-1185">Reference proteome</keyword>
<evidence type="ECO:0000259" key="1">
    <source>
        <dbReference type="PROSITE" id="PS51163"/>
    </source>
</evidence>
<dbReference type="AlphaFoldDB" id="A0A1H9E5T4"/>
<dbReference type="RefSeq" id="WP_090207789.1">
    <property type="nucleotide sequence ID" value="NZ_FOFO01000020.1"/>
</dbReference>